<name>A0ACC4DF93_PURLI</name>
<sequence length="898" mass="95023">MDPTTTEHDYRFPAGRIAAAAAAALTTRAPTKRDLIDRAYASANDNLLGTALFPSLQSDSPQSVDEMQDDDPLATQVWKFFKATKQQLPNQQRMENLTWRMMALSMRKKKQLEEEEEQRRRQQQQQQQNSFVRQATQNAPSGIAQQLRKTSENNVNGAEPMNLDDFIFSDRAAASTGFMSPPPPPGFKLAADEASGASAIPIKSRRDSTGQFVPQSVPHHQRSQNDEFHYVTRHHRKTSIDERRQRSWRHSNLDADADLHGYSLDNSGATTMHQQMPGANGAVPFNLDTFMDDPVMTSAAHFQQNFSSFSPSSSPMIPNGPFSAMYNNNSSVQSSSLNTTELYSPRAPPTSRLFRPRYPCPTTMASTSALQTCDSSDRRASTMNQAQQQFMYGGANGGHNMFAATGAGSEPVSAFSTAPSSFGHIDPTQVFQPDSQGASPNVPMRQDNMFSFGGESDDEDSNNFGDRSTAMQSDFSPAVDEGGSLGWDASLPGQFSTQAARFPGGPPRKQVVIGGTTTDYVESSGDWDSSGLSRSHSQSFRHGSDMRQQRIPRNASTPSHLATKHSGFEQIAQSLPTSPGGDVPGTMSGFSSAAPSRPSSPPGSKRGSSTNLQAAGNQNDGNGPTTCTNCFTQTTPLWRRNPEGQPLCNACGLFLKLHGVVRPLSLKTDVIKKRNRGSGGNSSIGSGSRSRKSANASSSAAASRKSSTLSMSTTAAAAKNTSQHSTASPPANRTVSAKDVDSPGSGGVASGHNTAGSTPTSHFGNIGSSVGTTGVKGAVPIAAAPPKATPGPGASSASRSAAASSKRQRRHSKSVGSETSSGMDLDAPGEMASPNDAARSLSHASAMGSISSTMMSGSYGMSPRAPIAPGGMMPMGSQPPAAGNPAGAQEWEWLTMSL</sequence>
<accession>A0ACC4DF93</accession>
<organism evidence="1 2">
    <name type="scientific">Purpureocillium lilacinum</name>
    <name type="common">Paecilomyces lilacinus</name>
    <dbReference type="NCBI Taxonomy" id="33203"/>
    <lineage>
        <taxon>Eukaryota</taxon>
        <taxon>Fungi</taxon>
        <taxon>Dikarya</taxon>
        <taxon>Ascomycota</taxon>
        <taxon>Pezizomycotina</taxon>
        <taxon>Sordariomycetes</taxon>
        <taxon>Hypocreomycetidae</taxon>
        <taxon>Hypocreales</taxon>
        <taxon>Ophiocordycipitaceae</taxon>
        <taxon>Purpureocillium</taxon>
    </lineage>
</organism>
<dbReference type="Proteomes" id="UP001638806">
    <property type="component" value="Unassembled WGS sequence"/>
</dbReference>
<reference evidence="1" key="1">
    <citation type="submission" date="2024-12" db="EMBL/GenBank/DDBJ databases">
        <title>Comparative genomics and development of molecular markers within Purpureocillium lilacinum and among Purpureocillium species.</title>
        <authorList>
            <person name="Yeh Z.-Y."/>
            <person name="Ni N.-T."/>
            <person name="Lo P.-H."/>
            <person name="Mushyakhwo K."/>
            <person name="Lin C.-F."/>
            <person name="Nai Y.-S."/>
        </authorList>
    </citation>
    <scope>NUCLEOTIDE SEQUENCE</scope>
    <source>
        <strain evidence="1">NCHU-NPUST-175</strain>
    </source>
</reference>
<comment type="caution">
    <text evidence="1">The sequence shown here is derived from an EMBL/GenBank/DDBJ whole genome shotgun (WGS) entry which is preliminary data.</text>
</comment>
<keyword evidence="2" id="KW-1185">Reference proteome</keyword>
<evidence type="ECO:0000313" key="2">
    <source>
        <dbReference type="Proteomes" id="UP001638806"/>
    </source>
</evidence>
<gene>
    <name evidence="1" type="ORF">ACCO45_010605</name>
</gene>
<proteinExistence type="predicted"/>
<dbReference type="EMBL" id="JBGNUJ010000010">
    <property type="protein sequence ID" value="KAL3955042.1"/>
    <property type="molecule type" value="Genomic_DNA"/>
</dbReference>
<protein>
    <submittedName>
        <fullName evidence="1">Uncharacterized protein</fullName>
    </submittedName>
</protein>
<evidence type="ECO:0000313" key="1">
    <source>
        <dbReference type="EMBL" id="KAL3955042.1"/>
    </source>
</evidence>